<dbReference type="PANTHER" id="PTHR24114:SF31">
    <property type="entry name" value="NLR FAMILY MEMBER X1"/>
    <property type="match status" value="1"/>
</dbReference>
<proteinExistence type="predicted"/>
<evidence type="ECO:0000313" key="3">
    <source>
        <dbReference type="Proteomes" id="UP000822476"/>
    </source>
</evidence>
<dbReference type="Gene3D" id="3.80.10.10">
    <property type="entry name" value="Ribonuclease Inhibitor"/>
    <property type="match status" value="2"/>
</dbReference>
<dbReference type="OrthoDB" id="120976at2759"/>
<dbReference type="SMART" id="SM00368">
    <property type="entry name" value="LRR_RI"/>
    <property type="match status" value="8"/>
</dbReference>
<dbReference type="AlphaFoldDB" id="A0A8S9YYN0"/>
<dbReference type="SUPFAM" id="SSF52047">
    <property type="entry name" value="RNI-like"/>
    <property type="match status" value="1"/>
</dbReference>
<gene>
    <name evidence="2" type="ORF">EG68_02525</name>
</gene>
<name>A0A8S9YYN0_9TREM</name>
<comment type="caution">
    <text evidence="2">The sequence shown here is derived from an EMBL/GenBank/DDBJ whole genome shotgun (WGS) entry which is preliminary data.</text>
</comment>
<dbReference type="SUPFAM" id="SSF47473">
    <property type="entry name" value="EF-hand"/>
    <property type="match status" value="1"/>
</dbReference>
<feature type="region of interest" description="Disordered" evidence="1">
    <location>
        <begin position="1"/>
        <end position="25"/>
    </location>
</feature>
<dbReference type="InterPro" id="IPR052394">
    <property type="entry name" value="LRR-containing"/>
</dbReference>
<protein>
    <submittedName>
        <fullName evidence="2">Uncharacterized protein</fullName>
    </submittedName>
</protein>
<keyword evidence="3" id="KW-1185">Reference proteome</keyword>
<accession>A0A8S9YYN0</accession>
<dbReference type="InterPro" id="IPR011992">
    <property type="entry name" value="EF-hand-dom_pair"/>
</dbReference>
<evidence type="ECO:0000256" key="1">
    <source>
        <dbReference type="SAM" id="MobiDB-lite"/>
    </source>
</evidence>
<dbReference type="PANTHER" id="PTHR24114">
    <property type="entry name" value="LEUCINE RICH REPEAT FAMILY PROTEIN"/>
    <property type="match status" value="1"/>
</dbReference>
<organism evidence="2 3">
    <name type="scientific">Paragonimus skrjabini miyazakii</name>
    <dbReference type="NCBI Taxonomy" id="59628"/>
    <lineage>
        <taxon>Eukaryota</taxon>
        <taxon>Metazoa</taxon>
        <taxon>Spiralia</taxon>
        <taxon>Lophotrochozoa</taxon>
        <taxon>Platyhelminthes</taxon>
        <taxon>Trematoda</taxon>
        <taxon>Digenea</taxon>
        <taxon>Plagiorchiida</taxon>
        <taxon>Troglotremata</taxon>
        <taxon>Troglotrematidae</taxon>
        <taxon>Paragonimus</taxon>
    </lineage>
</organism>
<evidence type="ECO:0000313" key="2">
    <source>
        <dbReference type="EMBL" id="KAF7260235.1"/>
    </source>
</evidence>
<dbReference type="Proteomes" id="UP000822476">
    <property type="component" value="Unassembled WGS sequence"/>
</dbReference>
<dbReference type="InterPro" id="IPR001611">
    <property type="entry name" value="Leu-rich_rpt"/>
</dbReference>
<dbReference type="Pfam" id="PF13516">
    <property type="entry name" value="LRR_6"/>
    <property type="match status" value="5"/>
</dbReference>
<dbReference type="InterPro" id="IPR032675">
    <property type="entry name" value="LRR_dom_sf"/>
</dbReference>
<reference evidence="2" key="1">
    <citation type="submission" date="2019-07" db="EMBL/GenBank/DDBJ databases">
        <title>Annotation for the trematode Paragonimus miyazaki's.</title>
        <authorList>
            <person name="Choi Y.-J."/>
        </authorList>
    </citation>
    <scope>NUCLEOTIDE SEQUENCE</scope>
    <source>
        <strain evidence="2">Japan</strain>
    </source>
</reference>
<dbReference type="EMBL" id="JTDE01000835">
    <property type="protein sequence ID" value="KAF7260235.1"/>
    <property type="molecule type" value="Genomic_DNA"/>
</dbReference>
<sequence length="482" mass="53718">MDASENDVSVVIAPDPSDQQPAPLPNAFEADTEYAIDNVDSQQDAKGTVENVRSKSGFSPNVAGNWYTDDAQLMYISECINCKTVVSGYFLRHIGGEFLEMMHCVLGGARLRPILNSIANNMTITKLDLTDACLDDESVPDLCNMFKENTVIIELNLSENQLTSKCAENLCDVLASSAQLERIDLHSNRFDDKSGIYFSELMATSLRMSYLNLSYNNFGDVSTVQFGRALPQATSLVELNLSWNRLGSGGMRLFAKGLAENKYLKSLNLAFNGIGPRKGCSELALALKGNKTLEVLDMSGNRISPEGAVLFCKGFYNNTTLRHLYMTRNPLQTAGCYAILTGIMRNVNSGLRELDLQGVLVNQDFRQLQDEARTKLPKLVVRAGKQTTEPIRALSPKFQQPDVSPKFIVQTMGRVTKQTLAEMLKPLDPPGDKVVTRQAFIKTLYMYMAKLGIDFTEEQMKQFMLEMDPQYEEEINFGDFEL</sequence>